<dbReference type="AlphaFoldDB" id="A0A4U3MFT2"/>
<dbReference type="Proteomes" id="UP000308705">
    <property type="component" value="Unassembled WGS sequence"/>
</dbReference>
<protein>
    <submittedName>
        <fullName evidence="1">Asp23/Gls24 family envelope stress response protein</fullName>
    </submittedName>
</protein>
<sequence length="108" mass="11546">MTAPAGPGATRVSERTFVKIATEVAADDDRLAERPQVAASVSGAVAAVRLGIAVRYPAPVRQVAAEARERLMSRMRDLTGITVENVDVDVVRLVPEPRSGYDDSRRGS</sequence>
<name>A0A4U3MFT2_9ACTN</name>
<gene>
    <name evidence="1" type="ORF">FDA94_18790</name>
</gene>
<accession>A0A4U3MFT2</accession>
<organism evidence="1 2">
    <name type="scientific">Herbidospora galbida</name>
    <dbReference type="NCBI Taxonomy" id="2575442"/>
    <lineage>
        <taxon>Bacteria</taxon>
        <taxon>Bacillati</taxon>
        <taxon>Actinomycetota</taxon>
        <taxon>Actinomycetes</taxon>
        <taxon>Streptosporangiales</taxon>
        <taxon>Streptosporangiaceae</taxon>
        <taxon>Herbidospora</taxon>
    </lineage>
</organism>
<dbReference type="EMBL" id="SZQA01000017">
    <property type="protein sequence ID" value="TKK87164.1"/>
    <property type="molecule type" value="Genomic_DNA"/>
</dbReference>
<evidence type="ECO:0000313" key="2">
    <source>
        <dbReference type="Proteomes" id="UP000308705"/>
    </source>
</evidence>
<reference evidence="1 2" key="1">
    <citation type="submission" date="2019-04" db="EMBL/GenBank/DDBJ databases">
        <title>Herbidospora sp. NEAU-GS14.nov., a novel actinomycete isolated from soil.</title>
        <authorList>
            <person name="Han L."/>
        </authorList>
    </citation>
    <scope>NUCLEOTIDE SEQUENCE [LARGE SCALE GENOMIC DNA]</scope>
    <source>
        <strain evidence="1 2">NEAU-GS14</strain>
    </source>
</reference>
<keyword evidence="2" id="KW-1185">Reference proteome</keyword>
<proteinExistence type="predicted"/>
<evidence type="ECO:0000313" key="1">
    <source>
        <dbReference type="EMBL" id="TKK87164.1"/>
    </source>
</evidence>
<comment type="caution">
    <text evidence="1">The sequence shown here is derived from an EMBL/GenBank/DDBJ whole genome shotgun (WGS) entry which is preliminary data.</text>
</comment>
<dbReference type="RefSeq" id="WP_170991016.1">
    <property type="nucleotide sequence ID" value="NZ_SZQA01000017.1"/>
</dbReference>